<feature type="transmembrane region" description="Helical" evidence="1">
    <location>
        <begin position="45"/>
        <end position="63"/>
    </location>
</feature>
<accession>A0A7W9E0C1</accession>
<protein>
    <recommendedName>
        <fullName evidence="4">Outer membrane protein beta-barrel domain-containing protein</fullName>
    </recommendedName>
</protein>
<keyword evidence="1" id="KW-0812">Transmembrane</keyword>
<keyword evidence="1" id="KW-1133">Transmembrane helix</keyword>
<dbReference type="Proteomes" id="UP000537204">
    <property type="component" value="Unassembled WGS sequence"/>
</dbReference>
<evidence type="ECO:0000256" key="1">
    <source>
        <dbReference type="SAM" id="Phobius"/>
    </source>
</evidence>
<dbReference type="RefSeq" id="WP_183883738.1">
    <property type="nucleotide sequence ID" value="NZ_JACHCE010000006.1"/>
</dbReference>
<evidence type="ECO:0008006" key="4">
    <source>
        <dbReference type="Google" id="ProtNLM"/>
    </source>
</evidence>
<comment type="caution">
    <text evidence="2">The sequence shown here is derived from an EMBL/GenBank/DDBJ whole genome shotgun (WGS) entry which is preliminary data.</text>
</comment>
<organism evidence="2 3">
    <name type="scientific">Pedobacter cryoconitis</name>
    <dbReference type="NCBI Taxonomy" id="188932"/>
    <lineage>
        <taxon>Bacteria</taxon>
        <taxon>Pseudomonadati</taxon>
        <taxon>Bacteroidota</taxon>
        <taxon>Sphingobacteriia</taxon>
        <taxon>Sphingobacteriales</taxon>
        <taxon>Sphingobacteriaceae</taxon>
        <taxon>Pedobacter</taxon>
    </lineage>
</organism>
<gene>
    <name evidence="2" type="ORF">HDE68_003808</name>
</gene>
<dbReference type="EMBL" id="JACHCE010000006">
    <property type="protein sequence ID" value="MBB5637883.1"/>
    <property type="molecule type" value="Genomic_DNA"/>
</dbReference>
<keyword evidence="1" id="KW-0472">Membrane</keyword>
<proteinExistence type="predicted"/>
<evidence type="ECO:0000313" key="3">
    <source>
        <dbReference type="Proteomes" id="UP000537204"/>
    </source>
</evidence>
<sequence length="442" mass="48037">MEHSKKELIKEIADLFEDYQETYVPGEWESFSKTKKKKYPFFSNWIRIAAVFLLMASVLPVVFQKIFRQEKNNTVAVVKPVVKSGTDSPAADAGSNISDDHTAAAITSGKISNSFSGELKSGLADAAVAVKDKRIASPLNTGFSIPDTIVSDRAKQKGTELALNVQNIQQKGSQGQYAKANSKSIIEPEVVKPVAGTGNKDTVAHVKRERLTTAEFLMAESKNAGKVLKKKESGSNWDFGLEVMPAATSANVNIGAGVTTAYRLSDKFSLSTGISYFQLEAGGIVPPQGGAGIAGVSAFSEKKVLAVDANLKAIDIPIALVYRLNKNYYTSAGVSYFNVVSERRSNTFEQNASVDKASFDPETGHPSTFKAVSVEQVDEPVSEKHLKGNSYIGFFNFSIGRQQNLFNKYKIRIEPFVKIPVGKLSSEDLKLTNSGIKFQLSF</sequence>
<dbReference type="AlphaFoldDB" id="A0A7W9E0C1"/>
<name>A0A7W9E0C1_9SPHI</name>
<evidence type="ECO:0000313" key="2">
    <source>
        <dbReference type="EMBL" id="MBB5637883.1"/>
    </source>
</evidence>
<reference evidence="2 3" key="1">
    <citation type="submission" date="2020-08" db="EMBL/GenBank/DDBJ databases">
        <title>Genomic Encyclopedia of Type Strains, Phase IV (KMG-V): Genome sequencing to study the core and pangenomes of soil and plant-associated prokaryotes.</title>
        <authorList>
            <person name="Whitman W."/>
        </authorList>
    </citation>
    <scope>NUCLEOTIDE SEQUENCE [LARGE SCALE GENOMIC DNA]</scope>
    <source>
        <strain evidence="2 3">S3M1</strain>
    </source>
</reference>